<evidence type="ECO:0000313" key="2">
    <source>
        <dbReference type="EMBL" id="MBJ6121050.1"/>
    </source>
</evidence>
<dbReference type="Proteomes" id="UP000640426">
    <property type="component" value="Unassembled WGS sequence"/>
</dbReference>
<dbReference type="InterPro" id="IPR038670">
    <property type="entry name" value="HslJ-like_sf"/>
</dbReference>
<accession>A0ABS0XMK6</accession>
<dbReference type="PANTHER" id="PTHR35535:SF2">
    <property type="entry name" value="DUF306 DOMAIN-CONTAINING PROTEIN"/>
    <property type="match status" value="1"/>
</dbReference>
<comment type="caution">
    <text evidence="2">The sequence shown here is derived from an EMBL/GenBank/DDBJ whole genome shotgun (WGS) entry which is preliminary data.</text>
</comment>
<feature type="domain" description="DUF306" evidence="1">
    <location>
        <begin position="109"/>
        <end position="213"/>
    </location>
</feature>
<reference evidence="3" key="1">
    <citation type="submission" date="2020-12" db="EMBL/GenBank/DDBJ databases">
        <title>Hymenobacter sp.</title>
        <authorList>
            <person name="Kim M.K."/>
        </authorList>
    </citation>
    <scope>NUCLEOTIDE SEQUENCE [LARGE SCALE GENOMIC DNA]</scope>
    <source>
        <strain evidence="3">BT553</strain>
    </source>
</reference>
<gene>
    <name evidence="2" type="ORF">JAO74_04495</name>
</gene>
<dbReference type="EMBL" id="JAELXS010000002">
    <property type="protein sequence ID" value="MBJ6121050.1"/>
    <property type="molecule type" value="Genomic_DNA"/>
</dbReference>
<evidence type="ECO:0000313" key="3">
    <source>
        <dbReference type="Proteomes" id="UP000640426"/>
    </source>
</evidence>
<dbReference type="Gene3D" id="2.40.128.270">
    <property type="match status" value="1"/>
</dbReference>
<dbReference type="Pfam" id="PF03724">
    <property type="entry name" value="META"/>
    <property type="match status" value="1"/>
</dbReference>
<dbReference type="InterPro" id="IPR005184">
    <property type="entry name" value="DUF306_Meta_HslJ"/>
</dbReference>
<organism evidence="2 3">
    <name type="scientific">Sphingomonas mollis</name>
    <dbReference type="NCBI Taxonomy" id="2795726"/>
    <lineage>
        <taxon>Bacteria</taxon>
        <taxon>Pseudomonadati</taxon>
        <taxon>Pseudomonadota</taxon>
        <taxon>Alphaproteobacteria</taxon>
        <taxon>Sphingomonadales</taxon>
        <taxon>Sphingomonadaceae</taxon>
        <taxon>Sphingomonas</taxon>
    </lineage>
</organism>
<name>A0ABS0XMK6_9SPHN</name>
<dbReference type="InterPro" id="IPR053147">
    <property type="entry name" value="Hsp_HslJ-like"/>
</dbReference>
<dbReference type="RefSeq" id="WP_199035583.1">
    <property type="nucleotide sequence ID" value="NZ_JAELXS010000002.1"/>
</dbReference>
<evidence type="ECO:0000259" key="1">
    <source>
        <dbReference type="Pfam" id="PF03724"/>
    </source>
</evidence>
<proteinExistence type="predicted"/>
<dbReference type="PANTHER" id="PTHR35535">
    <property type="entry name" value="HEAT SHOCK PROTEIN HSLJ"/>
    <property type="match status" value="1"/>
</dbReference>
<sequence length="220" mass="23886">MIAIALLAAAAGSVDYRASGTEPFWSLTIDDRHIRLEQVSGRPISVAVPKARSTANGRRYVTPAMTVAIVRKPCSDGMSDRHYPDTVTVNLGRRRLQGCGGLADRTAMKLADTHWAIAALDGKAVRMPGRATVDFDADVMRARICNRIAGSYRLEGNTLRLGDLRATRMACIEDEVMRVESRFLALGGSPVTMTRPDTDTLVLRDARGSVTLTRRSSPAS</sequence>
<protein>
    <submittedName>
        <fullName evidence="2">META domain-containing protein</fullName>
    </submittedName>
</protein>
<keyword evidence="3" id="KW-1185">Reference proteome</keyword>